<dbReference type="PANTHER" id="PTHR11566:SF149">
    <property type="entry name" value="GTPASE, PUTATIVE (AFU_ORTHOLOGUE AFUA_6G11890)-RELATED"/>
    <property type="match status" value="1"/>
</dbReference>
<feature type="domain" description="GED" evidence="4">
    <location>
        <begin position="604"/>
        <end position="695"/>
    </location>
</feature>
<keyword evidence="6" id="KW-0378">Hydrolase</keyword>
<dbReference type="EMBL" id="JAGMUX010000008">
    <property type="protein sequence ID" value="KAH7250347.1"/>
    <property type="molecule type" value="Genomic_DNA"/>
</dbReference>
<proteinExistence type="predicted"/>
<dbReference type="PROSITE" id="PS51718">
    <property type="entry name" value="G_DYNAMIN_2"/>
    <property type="match status" value="1"/>
</dbReference>
<dbReference type="GO" id="GO:0005739">
    <property type="term" value="C:mitochondrion"/>
    <property type="evidence" value="ECO:0007669"/>
    <property type="project" value="TreeGrafter"/>
</dbReference>
<dbReference type="PROSITE" id="PS51388">
    <property type="entry name" value="GED"/>
    <property type="match status" value="1"/>
</dbReference>
<evidence type="ECO:0000313" key="6">
    <source>
        <dbReference type="EMBL" id="KAH7250347.1"/>
    </source>
</evidence>
<evidence type="ECO:0000256" key="2">
    <source>
        <dbReference type="ARBA" id="ARBA00023134"/>
    </source>
</evidence>
<dbReference type="CDD" id="cd08771">
    <property type="entry name" value="DLP_1"/>
    <property type="match status" value="1"/>
</dbReference>
<comment type="caution">
    <text evidence="6">The sequence shown here is derived from an EMBL/GenBank/DDBJ whole genome shotgun (WGS) entry which is preliminary data.</text>
</comment>
<evidence type="ECO:0000256" key="3">
    <source>
        <dbReference type="SAM" id="MobiDB-lite"/>
    </source>
</evidence>
<keyword evidence="1" id="KW-0547">Nucleotide-binding</keyword>
<accession>A0A9P9K5P5</accession>
<dbReference type="GO" id="GO:0005874">
    <property type="term" value="C:microtubule"/>
    <property type="evidence" value="ECO:0007669"/>
    <property type="project" value="TreeGrafter"/>
</dbReference>
<dbReference type="GO" id="GO:0005525">
    <property type="term" value="F:GTP binding"/>
    <property type="evidence" value="ECO:0007669"/>
    <property type="project" value="InterPro"/>
</dbReference>
<sequence length="769" mass="86241">METAATNTDIAVGDHRDLLDIIDNLRLQGVSHYVALPEIIVCGDQSAGKSSVLEAVSGMQFPIKDGLCTRFATELVLRRGHNMSIKVSITPGESRVGDDKERLENWMPVASIDKDGLGAVTKEAEDVMAIPTGTGEFYEDTLRIELSGPGQPHLTMVDLPGLFRGGNKNQSDADISIVHDMVERYMARPRSIILTVVSAKYEYVLQEVTRMAKNADPEGLRTMGLITKPDTLDVGSPSEHYFVRLAQNIEAELDLGWHVLKNRSFEERDVTLAKRNDIEKEFLSQGLWSSIESSHCGVESLKVRLSNVLRDQILVQLPSLEQDVEDGIRNCAESLERLGPVRGTPQQQRSYLLRVSDNYTLLMRQAVDGTYTDRFFGNRNERASFNKRLRAVVRMRLDEFAEEMRVNGQSQHIVDSESEDEGSRDFRVPSIPRSDFINNVAGRLKYNRGRELPGLFNPLIVNDLFVEQCTPWRRIAKSLADDILDAVHITTEKVVEQIAAREVSEGVLRLIRKEVEGLKIKMGGQIDALLVSATQHPITNNPQLIQHVQQTQEDRHKRTIKSLITKMFGTNRFDGSDKKISINPVELLKLAGEGFEPNMERFGSALAVDYMKAFYKVAVNRFIDDVSVLAIEDCLISKLSSLFTSSNVAEMSDEELYLLAGETEKSSVERKRLELKQGILEKGLQDLKSLYKRSTVVGHRRYGGLSSEDSEEVSAMTQSRSEKGSSITGRGRAASEVFSEEIPINEEQHPALQADDIKWPDQDGTKNFW</sequence>
<feature type="compositionally biased region" description="Basic and acidic residues" evidence="3">
    <location>
        <begin position="755"/>
        <end position="769"/>
    </location>
</feature>
<feature type="domain" description="Dynamin-type G" evidence="5">
    <location>
        <begin position="33"/>
        <end position="318"/>
    </location>
</feature>
<reference evidence="6" key="1">
    <citation type="journal article" date="2021" name="Nat. Commun.">
        <title>Genetic determinants of endophytism in the Arabidopsis root mycobiome.</title>
        <authorList>
            <person name="Mesny F."/>
            <person name="Miyauchi S."/>
            <person name="Thiergart T."/>
            <person name="Pickel B."/>
            <person name="Atanasova L."/>
            <person name="Karlsson M."/>
            <person name="Huettel B."/>
            <person name="Barry K.W."/>
            <person name="Haridas S."/>
            <person name="Chen C."/>
            <person name="Bauer D."/>
            <person name="Andreopoulos W."/>
            <person name="Pangilinan J."/>
            <person name="LaButti K."/>
            <person name="Riley R."/>
            <person name="Lipzen A."/>
            <person name="Clum A."/>
            <person name="Drula E."/>
            <person name="Henrissat B."/>
            <person name="Kohler A."/>
            <person name="Grigoriev I.V."/>
            <person name="Martin F.M."/>
            <person name="Hacquard S."/>
        </authorList>
    </citation>
    <scope>NUCLEOTIDE SEQUENCE</scope>
    <source>
        <strain evidence="6">MPI-CAGE-AT-0023</strain>
    </source>
</reference>
<dbReference type="Proteomes" id="UP000720189">
    <property type="component" value="Unassembled WGS sequence"/>
</dbReference>
<feature type="region of interest" description="Disordered" evidence="3">
    <location>
        <begin position="702"/>
        <end position="732"/>
    </location>
</feature>
<dbReference type="GeneID" id="70215888"/>
<dbReference type="InterPro" id="IPR027417">
    <property type="entry name" value="P-loop_NTPase"/>
</dbReference>
<dbReference type="Gene3D" id="3.40.50.300">
    <property type="entry name" value="P-loop containing nucleotide triphosphate hydrolases"/>
    <property type="match status" value="1"/>
</dbReference>
<dbReference type="InterPro" id="IPR045063">
    <property type="entry name" value="Dynamin_N"/>
</dbReference>
<dbReference type="SUPFAM" id="SSF52540">
    <property type="entry name" value="P-loop containing nucleoside triphosphate hydrolases"/>
    <property type="match status" value="1"/>
</dbReference>
<dbReference type="InterPro" id="IPR000375">
    <property type="entry name" value="Dynamin_stalk"/>
</dbReference>
<dbReference type="AlphaFoldDB" id="A0A9P9K5P5"/>
<feature type="compositionally biased region" description="Polar residues" evidence="3">
    <location>
        <begin position="715"/>
        <end position="728"/>
    </location>
</feature>
<dbReference type="OrthoDB" id="415706at2759"/>
<evidence type="ECO:0000313" key="7">
    <source>
        <dbReference type="Proteomes" id="UP000720189"/>
    </source>
</evidence>
<dbReference type="PRINTS" id="PR00195">
    <property type="entry name" value="DYNAMIN"/>
</dbReference>
<keyword evidence="2" id="KW-0342">GTP-binding</keyword>
<dbReference type="FunFam" id="3.40.50.300:FF:001425">
    <property type="entry name" value="Dynamin GTPase, putative"/>
    <property type="match status" value="1"/>
</dbReference>
<dbReference type="GO" id="GO:0048312">
    <property type="term" value="P:intracellular distribution of mitochondria"/>
    <property type="evidence" value="ECO:0007669"/>
    <property type="project" value="TreeGrafter"/>
</dbReference>
<dbReference type="GO" id="GO:0006897">
    <property type="term" value="P:endocytosis"/>
    <property type="evidence" value="ECO:0007669"/>
    <property type="project" value="TreeGrafter"/>
</dbReference>
<dbReference type="RefSeq" id="XP_046049666.1">
    <property type="nucleotide sequence ID" value="XM_046185934.1"/>
</dbReference>
<dbReference type="Pfam" id="PF00350">
    <property type="entry name" value="Dynamin_N"/>
    <property type="match status" value="1"/>
</dbReference>
<evidence type="ECO:0000259" key="5">
    <source>
        <dbReference type="PROSITE" id="PS51718"/>
    </source>
</evidence>
<gene>
    <name evidence="6" type="ORF">BKA55DRAFT_378056</name>
</gene>
<evidence type="ECO:0000259" key="4">
    <source>
        <dbReference type="PROSITE" id="PS51388"/>
    </source>
</evidence>
<dbReference type="GO" id="GO:0008017">
    <property type="term" value="F:microtubule binding"/>
    <property type="evidence" value="ECO:0007669"/>
    <property type="project" value="TreeGrafter"/>
</dbReference>
<dbReference type="PANTHER" id="PTHR11566">
    <property type="entry name" value="DYNAMIN"/>
    <property type="match status" value="1"/>
</dbReference>
<dbReference type="GO" id="GO:0000266">
    <property type="term" value="P:mitochondrial fission"/>
    <property type="evidence" value="ECO:0007669"/>
    <property type="project" value="TreeGrafter"/>
</dbReference>
<dbReference type="GO" id="GO:0003924">
    <property type="term" value="F:GTPase activity"/>
    <property type="evidence" value="ECO:0007669"/>
    <property type="project" value="InterPro"/>
</dbReference>
<organism evidence="6 7">
    <name type="scientific">Fusarium redolens</name>
    <dbReference type="NCBI Taxonomy" id="48865"/>
    <lineage>
        <taxon>Eukaryota</taxon>
        <taxon>Fungi</taxon>
        <taxon>Dikarya</taxon>
        <taxon>Ascomycota</taxon>
        <taxon>Pezizomycotina</taxon>
        <taxon>Sordariomycetes</taxon>
        <taxon>Hypocreomycetidae</taxon>
        <taxon>Hypocreales</taxon>
        <taxon>Nectriaceae</taxon>
        <taxon>Fusarium</taxon>
        <taxon>Fusarium redolens species complex</taxon>
    </lineage>
</organism>
<dbReference type="SMART" id="SM00053">
    <property type="entry name" value="DYNc"/>
    <property type="match status" value="1"/>
</dbReference>
<dbReference type="GO" id="GO:0016020">
    <property type="term" value="C:membrane"/>
    <property type="evidence" value="ECO:0007669"/>
    <property type="project" value="TreeGrafter"/>
</dbReference>
<dbReference type="Pfam" id="PF01031">
    <property type="entry name" value="Dynamin_M"/>
    <property type="match status" value="1"/>
</dbReference>
<keyword evidence="7" id="KW-1185">Reference proteome</keyword>
<dbReference type="InterPro" id="IPR020850">
    <property type="entry name" value="GED_dom"/>
</dbReference>
<dbReference type="GO" id="GO:0016559">
    <property type="term" value="P:peroxisome fission"/>
    <property type="evidence" value="ECO:0007669"/>
    <property type="project" value="TreeGrafter"/>
</dbReference>
<dbReference type="InterPro" id="IPR001401">
    <property type="entry name" value="Dynamin_GTPase"/>
</dbReference>
<feature type="region of interest" description="Disordered" evidence="3">
    <location>
        <begin position="745"/>
        <end position="769"/>
    </location>
</feature>
<name>A0A9P9K5P5_FUSRE</name>
<dbReference type="InterPro" id="IPR022812">
    <property type="entry name" value="Dynamin"/>
</dbReference>
<protein>
    <submittedName>
        <fullName evidence="6">P-loop containing nucleoside triphosphate hydrolase protein</fullName>
    </submittedName>
</protein>
<dbReference type="InterPro" id="IPR030381">
    <property type="entry name" value="G_DYNAMIN_dom"/>
</dbReference>
<evidence type="ECO:0000256" key="1">
    <source>
        <dbReference type="ARBA" id="ARBA00022741"/>
    </source>
</evidence>